<name>A0A4Q0YRU3_9GAMM</name>
<protein>
    <recommendedName>
        <fullName evidence="3">N-acetyltransferase domain-containing protein</fullName>
    </recommendedName>
</protein>
<dbReference type="CDD" id="cd04301">
    <property type="entry name" value="NAT_SF"/>
    <property type="match status" value="1"/>
</dbReference>
<dbReference type="AlphaFoldDB" id="A0A4Q0YRU3"/>
<comment type="caution">
    <text evidence="4">The sequence shown here is derived from an EMBL/GenBank/DDBJ whole genome shotgun (WGS) entry which is preliminary data.</text>
</comment>
<dbReference type="InterPro" id="IPR050680">
    <property type="entry name" value="YpeA/RimI_acetyltransf"/>
</dbReference>
<evidence type="ECO:0000313" key="4">
    <source>
        <dbReference type="EMBL" id="RXJ72844.1"/>
    </source>
</evidence>
<keyword evidence="2" id="KW-0012">Acyltransferase</keyword>
<dbReference type="SUPFAM" id="SSF55729">
    <property type="entry name" value="Acyl-CoA N-acyltransferases (Nat)"/>
    <property type="match status" value="1"/>
</dbReference>
<organism evidence="4 5">
    <name type="scientific">Veronia nyctiphanis</name>
    <dbReference type="NCBI Taxonomy" id="1278244"/>
    <lineage>
        <taxon>Bacteria</taxon>
        <taxon>Pseudomonadati</taxon>
        <taxon>Pseudomonadota</taxon>
        <taxon>Gammaproteobacteria</taxon>
        <taxon>Vibrionales</taxon>
        <taxon>Vibrionaceae</taxon>
        <taxon>Veronia</taxon>
    </lineage>
</organism>
<evidence type="ECO:0000259" key="3">
    <source>
        <dbReference type="PROSITE" id="PS51186"/>
    </source>
</evidence>
<dbReference type="PROSITE" id="PS51186">
    <property type="entry name" value="GNAT"/>
    <property type="match status" value="1"/>
</dbReference>
<feature type="domain" description="N-acetyltransferase" evidence="3">
    <location>
        <begin position="1"/>
        <end position="103"/>
    </location>
</feature>
<accession>A0A4Q0YRU3</accession>
<reference evidence="4 5" key="1">
    <citation type="submission" date="2017-10" db="EMBL/GenBank/DDBJ databases">
        <title>Nyctiphanis sp. nov., isolated from the stomach of the euphausiid Nyctiphanes simplex (Hansen, 1911) in the Gulf of California.</title>
        <authorList>
            <person name="Gomez-Gil B."/>
            <person name="Aguilar-Mendez M."/>
            <person name="Lopez-Cortes A."/>
            <person name="Gomez-Gutierrez J."/>
            <person name="Roque A."/>
            <person name="Lang E."/>
            <person name="Gonzalez-Castillo A."/>
        </authorList>
    </citation>
    <scope>NUCLEOTIDE SEQUENCE [LARGE SCALE GENOMIC DNA]</scope>
    <source>
        <strain evidence="4 5">CAIM 600</strain>
    </source>
</reference>
<dbReference type="Pfam" id="PF00583">
    <property type="entry name" value="Acetyltransf_1"/>
    <property type="match status" value="1"/>
</dbReference>
<dbReference type="Gene3D" id="3.40.630.30">
    <property type="match status" value="1"/>
</dbReference>
<evidence type="ECO:0000256" key="2">
    <source>
        <dbReference type="ARBA" id="ARBA00023315"/>
    </source>
</evidence>
<dbReference type="InterPro" id="IPR000182">
    <property type="entry name" value="GNAT_dom"/>
</dbReference>
<dbReference type="PANTHER" id="PTHR43420">
    <property type="entry name" value="ACETYLTRANSFERASE"/>
    <property type="match status" value="1"/>
</dbReference>
<gene>
    <name evidence="4" type="ORF">CS022_13395</name>
</gene>
<dbReference type="Proteomes" id="UP000290287">
    <property type="component" value="Unassembled WGS sequence"/>
</dbReference>
<dbReference type="InterPro" id="IPR016181">
    <property type="entry name" value="Acyl_CoA_acyltransferase"/>
</dbReference>
<evidence type="ECO:0000256" key="1">
    <source>
        <dbReference type="ARBA" id="ARBA00022679"/>
    </source>
</evidence>
<proteinExistence type="predicted"/>
<evidence type="ECO:0000313" key="5">
    <source>
        <dbReference type="Proteomes" id="UP000290287"/>
    </source>
</evidence>
<keyword evidence="5" id="KW-1185">Reference proteome</keyword>
<sequence length="107" mass="11702">MDYRPPGHHAVFNAKQRHIVSFGITVSHHSRGQGVGQQLLTHLFKLCKNELGITRIELEVPADNTGAQKLYVRNGFVAEGVKKSAAYGNGAYFDVIVMAKCLGVGHE</sequence>
<dbReference type="GO" id="GO:0016747">
    <property type="term" value="F:acyltransferase activity, transferring groups other than amino-acyl groups"/>
    <property type="evidence" value="ECO:0007669"/>
    <property type="project" value="InterPro"/>
</dbReference>
<dbReference type="EMBL" id="PEIB01000015">
    <property type="protein sequence ID" value="RXJ72844.1"/>
    <property type="molecule type" value="Genomic_DNA"/>
</dbReference>
<keyword evidence="1" id="KW-0808">Transferase</keyword>